<evidence type="ECO:0000256" key="1">
    <source>
        <dbReference type="SAM" id="Phobius"/>
    </source>
</evidence>
<name>A0A016VI56_9BILA</name>
<dbReference type="AlphaFoldDB" id="A0A016VI56"/>
<keyword evidence="1" id="KW-0812">Transmembrane</keyword>
<protein>
    <submittedName>
        <fullName evidence="2">Uncharacterized protein</fullName>
    </submittedName>
</protein>
<keyword evidence="3" id="KW-1185">Reference proteome</keyword>
<dbReference type="EMBL" id="JARK01001346">
    <property type="protein sequence ID" value="EYC26702.1"/>
    <property type="molecule type" value="Genomic_DNA"/>
</dbReference>
<keyword evidence="1" id="KW-1133">Transmembrane helix</keyword>
<evidence type="ECO:0000313" key="3">
    <source>
        <dbReference type="Proteomes" id="UP000024635"/>
    </source>
</evidence>
<keyword evidence="1" id="KW-0472">Membrane</keyword>
<reference evidence="3" key="1">
    <citation type="journal article" date="2015" name="Nat. Genet.">
        <title>The genome and transcriptome of the zoonotic hookworm Ancylostoma ceylanicum identify infection-specific gene families.</title>
        <authorList>
            <person name="Schwarz E.M."/>
            <person name="Hu Y."/>
            <person name="Antoshechkin I."/>
            <person name="Miller M.M."/>
            <person name="Sternberg P.W."/>
            <person name="Aroian R.V."/>
        </authorList>
    </citation>
    <scope>NUCLEOTIDE SEQUENCE</scope>
    <source>
        <strain evidence="3">HY135</strain>
    </source>
</reference>
<comment type="caution">
    <text evidence="2">The sequence shown here is derived from an EMBL/GenBank/DDBJ whole genome shotgun (WGS) entry which is preliminary data.</text>
</comment>
<dbReference type="Proteomes" id="UP000024635">
    <property type="component" value="Unassembled WGS sequence"/>
</dbReference>
<feature type="transmembrane region" description="Helical" evidence="1">
    <location>
        <begin position="18"/>
        <end position="37"/>
    </location>
</feature>
<organism evidence="2 3">
    <name type="scientific">Ancylostoma ceylanicum</name>
    <dbReference type="NCBI Taxonomy" id="53326"/>
    <lineage>
        <taxon>Eukaryota</taxon>
        <taxon>Metazoa</taxon>
        <taxon>Ecdysozoa</taxon>
        <taxon>Nematoda</taxon>
        <taxon>Chromadorea</taxon>
        <taxon>Rhabditida</taxon>
        <taxon>Rhabditina</taxon>
        <taxon>Rhabditomorpha</taxon>
        <taxon>Strongyloidea</taxon>
        <taxon>Ancylostomatidae</taxon>
        <taxon>Ancylostomatinae</taxon>
        <taxon>Ancylostoma</taxon>
    </lineage>
</organism>
<gene>
    <name evidence="2" type="primary">Acey_s0010.g921</name>
    <name evidence="2" type="ORF">Y032_0010g921</name>
</gene>
<evidence type="ECO:0000313" key="2">
    <source>
        <dbReference type="EMBL" id="EYC26702.1"/>
    </source>
</evidence>
<sequence>MTVNCRLPAITVDKGLDLVENFGGFFFFFSLAFIPHIRRVRCIGSSTPEITVLGVFLRNSNLLHVFLYSIPPKKDMKEVVLQKKKLRGFANNSREPLLGFRRRRISRNVRPKINFST</sequence>
<proteinExistence type="predicted"/>
<accession>A0A016VI56</accession>